<dbReference type="GO" id="GO:0005524">
    <property type="term" value="F:ATP binding"/>
    <property type="evidence" value="ECO:0007669"/>
    <property type="project" value="UniProtKB-UniRule"/>
</dbReference>
<reference evidence="3" key="2">
    <citation type="submission" date="2023-06" db="EMBL/GenBank/DDBJ databases">
        <authorList>
            <consortium name="Lawrence Berkeley National Laboratory"/>
            <person name="Haridas S."/>
            <person name="Hensen N."/>
            <person name="Bonometti L."/>
            <person name="Westerberg I."/>
            <person name="Brannstrom I.O."/>
            <person name="Guillou S."/>
            <person name="Cros-Aarteil S."/>
            <person name="Calhoun S."/>
            <person name="Kuo A."/>
            <person name="Mondo S."/>
            <person name="Pangilinan J."/>
            <person name="Riley R."/>
            <person name="LaButti K."/>
            <person name="Andreopoulos B."/>
            <person name="Lipzen A."/>
            <person name="Chen C."/>
            <person name="Yanf M."/>
            <person name="Daum C."/>
            <person name="Ng V."/>
            <person name="Clum A."/>
            <person name="Steindorff A."/>
            <person name="Ohm R."/>
            <person name="Martin F."/>
            <person name="Silar P."/>
            <person name="Natvig D."/>
            <person name="Lalanne C."/>
            <person name="Gautier V."/>
            <person name="Ament-velasquez S.L."/>
            <person name="Kruys A."/>
            <person name="Hutchinson M.I."/>
            <person name="Powell A.J."/>
            <person name="Barry K."/>
            <person name="Miller A.N."/>
            <person name="Grigoriev I.V."/>
            <person name="Debuchy R."/>
            <person name="Gladieux P."/>
            <person name="Thoren M.H."/>
            <person name="Johannesson H."/>
        </authorList>
    </citation>
    <scope>NUCLEOTIDE SEQUENCE</scope>
    <source>
        <strain evidence="3">CBS 232.78</strain>
    </source>
</reference>
<dbReference type="PROSITE" id="PS50011">
    <property type="entry name" value="PROTEIN_KINASE_DOM"/>
    <property type="match status" value="1"/>
</dbReference>
<sequence length="453" mass="51961">MAAFNLNLQPMVGVNWAGLRDQEFIDTAKECRDKFLRYRRGQSWEAHLRRGIISHYKVPRSGRYRGPRIEKNMETDPDAAFGERYGGGVGVKGSSAYRGSVQDVAKNVANFVRRYGLQFNKILGWGTYGVACLFDQRNMQDVVQSRYVIKYTTQPFMDLKSERIKMRRLNRAQHVVRHLDNTQTINTLRLPELLSYPKRLRRAFLDIFLSLQRRRQADPTPAQNDEIFDNLLFLEYCPRGNLDQVIHKSAKGRYPRQRRPFTERVLWHLFDCPIKGCIGMQLPRQGPPVMERVPSMWPLTSSDPNVINEHQLHLVHFDIDPCNTVIGREGLAHNNADDPHDVVPPFHLNDFGTARYWRQQEGDDLQDLWNCRYTAKKGFFTPEQFTEGWDFVTTCRTTTHGPSWPAGMDQSPTPTSGTVTTCSGTTTSTCAILWLAASPTTLQTGPTSPPWPM</sequence>
<evidence type="ECO:0000313" key="4">
    <source>
        <dbReference type="Proteomes" id="UP001285441"/>
    </source>
</evidence>
<dbReference type="PROSITE" id="PS00107">
    <property type="entry name" value="PROTEIN_KINASE_ATP"/>
    <property type="match status" value="1"/>
</dbReference>
<evidence type="ECO:0000256" key="1">
    <source>
        <dbReference type="PROSITE-ProRule" id="PRU10141"/>
    </source>
</evidence>
<keyword evidence="1" id="KW-0547">Nucleotide-binding</keyword>
<dbReference type="InterPro" id="IPR017441">
    <property type="entry name" value="Protein_kinase_ATP_BS"/>
</dbReference>
<dbReference type="Proteomes" id="UP001285441">
    <property type="component" value="Unassembled WGS sequence"/>
</dbReference>
<dbReference type="SUPFAM" id="SSF56112">
    <property type="entry name" value="Protein kinase-like (PK-like)"/>
    <property type="match status" value="1"/>
</dbReference>
<feature type="domain" description="Protein kinase" evidence="2">
    <location>
        <begin position="117"/>
        <end position="453"/>
    </location>
</feature>
<dbReference type="GO" id="GO:0004672">
    <property type="term" value="F:protein kinase activity"/>
    <property type="evidence" value="ECO:0007669"/>
    <property type="project" value="InterPro"/>
</dbReference>
<protein>
    <recommendedName>
        <fullName evidence="2">Protein kinase domain-containing protein</fullName>
    </recommendedName>
</protein>
<gene>
    <name evidence="3" type="ORF">B0H63DRAFT_533776</name>
</gene>
<name>A0AAE0U8X8_9PEZI</name>
<evidence type="ECO:0000259" key="2">
    <source>
        <dbReference type="PROSITE" id="PS50011"/>
    </source>
</evidence>
<proteinExistence type="predicted"/>
<organism evidence="3 4">
    <name type="scientific">Podospora didyma</name>
    <dbReference type="NCBI Taxonomy" id="330526"/>
    <lineage>
        <taxon>Eukaryota</taxon>
        <taxon>Fungi</taxon>
        <taxon>Dikarya</taxon>
        <taxon>Ascomycota</taxon>
        <taxon>Pezizomycotina</taxon>
        <taxon>Sordariomycetes</taxon>
        <taxon>Sordariomycetidae</taxon>
        <taxon>Sordariales</taxon>
        <taxon>Podosporaceae</taxon>
        <taxon>Podospora</taxon>
    </lineage>
</organism>
<reference evidence="3" key="1">
    <citation type="journal article" date="2023" name="Mol. Phylogenet. Evol.">
        <title>Genome-scale phylogeny and comparative genomics of the fungal order Sordariales.</title>
        <authorList>
            <person name="Hensen N."/>
            <person name="Bonometti L."/>
            <person name="Westerberg I."/>
            <person name="Brannstrom I.O."/>
            <person name="Guillou S."/>
            <person name="Cros-Aarteil S."/>
            <person name="Calhoun S."/>
            <person name="Haridas S."/>
            <person name="Kuo A."/>
            <person name="Mondo S."/>
            <person name="Pangilinan J."/>
            <person name="Riley R."/>
            <person name="LaButti K."/>
            <person name="Andreopoulos B."/>
            <person name="Lipzen A."/>
            <person name="Chen C."/>
            <person name="Yan M."/>
            <person name="Daum C."/>
            <person name="Ng V."/>
            <person name="Clum A."/>
            <person name="Steindorff A."/>
            <person name="Ohm R.A."/>
            <person name="Martin F."/>
            <person name="Silar P."/>
            <person name="Natvig D.O."/>
            <person name="Lalanne C."/>
            <person name="Gautier V."/>
            <person name="Ament-Velasquez S.L."/>
            <person name="Kruys A."/>
            <person name="Hutchinson M.I."/>
            <person name="Powell A.J."/>
            <person name="Barry K."/>
            <person name="Miller A.N."/>
            <person name="Grigoriev I.V."/>
            <person name="Debuchy R."/>
            <person name="Gladieux P."/>
            <person name="Hiltunen Thoren M."/>
            <person name="Johannesson H."/>
        </authorList>
    </citation>
    <scope>NUCLEOTIDE SEQUENCE</scope>
    <source>
        <strain evidence="3">CBS 232.78</strain>
    </source>
</reference>
<accession>A0AAE0U8X8</accession>
<comment type="caution">
    <text evidence="3">The sequence shown here is derived from an EMBL/GenBank/DDBJ whole genome shotgun (WGS) entry which is preliminary data.</text>
</comment>
<dbReference type="AlphaFoldDB" id="A0AAE0U8X8"/>
<keyword evidence="4" id="KW-1185">Reference proteome</keyword>
<evidence type="ECO:0000313" key="3">
    <source>
        <dbReference type="EMBL" id="KAK3395167.1"/>
    </source>
</evidence>
<feature type="binding site" evidence="1">
    <location>
        <position position="150"/>
    </location>
    <ligand>
        <name>ATP</name>
        <dbReference type="ChEBI" id="CHEBI:30616"/>
    </ligand>
</feature>
<dbReference type="InterPro" id="IPR011009">
    <property type="entry name" value="Kinase-like_dom_sf"/>
</dbReference>
<dbReference type="EMBL" id="JAULSW010000001">
    <property type="protein sequence ID" value="KAK3395167.1"/>
    <property type="molecule type" value="Genomic_DNA"/>
</dbReference>
<dbReference type="InterPro" id="IPR000719">
    <property type="entry name" value="Prot_kinase_dom"/>
</dbReference>
<keyword evidence="1" id="KW-0067">ATP-binding</keyword>
<dbReference type="Gene3D" id="1.10.510.10">
    <property type="entry name" value="Transferase(Phosphotransferase) domain 1"/>
    <property type="match status" value="1"/>
</dbReference>